<dbReference type="OrthoDB" id="302966at2759"/>
<protein>
    <recommendedName>
        <fullName evidence="11">E3 ubiquitin-protein ligase RMA</fullName>
        <ecNumber evidence="11">2.3.2.27</ecNumber>
    </recommendedName>
    <alternativeName>
        <fullName evidence="11">Protein RING membrane-anchor</fullName>
    </alternativeName>
    <alternativeName>
        <fullName evidence="11">RING-type E3 ubiquitin transferase RMA</fullName>
    </alternativeName>
</protein>
<feature type="compositionally biased region" description="Gly residues" evidence="12">
    <location>
        <begin position="9"/>
        <end position="25"/>
    </location>
</feature>
<dbReference type="GO" id="GO:0006511">
    <property type="term" value="P:ubiquitin-dependent protein catabolic process"/>
    <property type="evidence" value="ECO:0000318"/>
    <property type="project" value="GO_Central"/>
</dbReference>
<dbReference type="PANTHER" id="PTHR12313">
    <property type="entry name" value="E3 UBIQUITIN-PROTEIN LIGASE RNF5-RELATED"/>
    <property type="match status" value="1"/>
</dbReference>
<keyword evidence="16" id="KW-1185">Reference proteome</keyword>
<dbReference type="EC" id="2.3.2.27" evidence="11"/>
<dbReference type="AlphaFoldDB" id="A0A0Q3Q3I6"/>
<dbReference type="InterPro" id="IPR001841">
    <property type="entry name" value="Znf_RING"/>
</dbReference>
<dbReference type="PROSITE" id="PS50089">
    <property type="entry name" value="ZF_RING_2"/>
    <property type="match status" value="1"/>
</dbReference>
<dbReference type="RefSeq" id="XP_003573766.1">
    <property type="nucleotide sequence ID" value="XM_003573718.4"/>
</dbReference>
<name>A0A0Q3Q3I6_BRADI</name>
<accession>A0A0Q3Q3I6</accession>
<feature type="region of interest" description="Disordered" evidence="12">
    <location>
        <begin position="1"/>
        <end position="165"/>
    </location>
</feature>
<dbReference type="EnsemblPlants" id="KQJ96225">
    <property type="protein sequence ID" value="KQJ96225"/>
    <property type="gene ID" value="BRADI_3g21661v3"/>
</dbReference>
<sequence length="462" mass="51284">MAGWADSGGSRGRGGGGGGGGGGFINRGAANTTTNNNNNTRWRERRPPSQQHSHHHQQHQPHNQQQQQQPHNHQQHQHQHNQHQHQHNHQQQRYRPVNNNDHSSQPPRDTPLEELGRQQGQQGSSSTSRHRPRPQPTRAPPTFTDHNSPTSAANANANANEPDDKARRNAANFECNVCFEMADNPVVTKCGHLFCWECLYQWIHIHSNHRECPVCKGQVADDAIIPIYGRGGSAASVHDAPPRPTGARVESSRQQLLQQQAAMDSRMDDEGDNPFDLQEIRLGFGARSLGDAMMSFIDDDEVDVEQLYDDYTNLYHHYHHGFDEVHDYEFLGFPMLPSVGARTTRRHQHHTAVSDGIMETFFDDNMTTYGDIDIGNRSGRSRRGRARGASSPSGMVMGSSLEMGGSVVSYRNVGGDPPPNSTGGSSRPNGGWTERRGRSNRNSNSGGGRGMQNSRRQGTHNN</sequence>
<evidence type="ECO:0000256" key="2">
    <source>
        <dbReference type="ARBA" id="ARBA00004308"/>
    </source>
</evidence>
<dbReference type="GO" id="GO:0061630">
    <property type="term" value="F:ubiquitin protein ligase activity"/>
    <property type="evidence" value="ECO:0000318"/>
    <property type="project" value="GO_Central"/>
</dbReference>
<evidence type="ECO:0000313" key="16">
    <source>
        <dbReference type="Proteomes" id="UP000008810"/>
    </source>
</evidence>
<evidence type="ECO:0000256" key="6">
    <source>
        <dbReference type="ARBA" id="ARBA00022771"/>
    </source>
</evidence>
<dbReference type="STRING" id="15368.A0A0Q3Q3I6"/>
<dbReference type="UniPathway" id="UPA00143"/>
<dbReference type="InterPro" id="IPR013083">
    <property type="entry name" value="Znf_RING/FYVE/PHD"/>
</dbReference>
<comment type="function">
    <text evidence="11">E3 ubiquitin-protein ligase.</text>
</comment>
<comment type="pathway">
    <text evidence="3 11">Protein modification; protein ubiquitination.</text>
</comment>
<feature type="compositionally biased region" description="Polar residues" evidence="12">
    <location>
        <begin position="97"/>
        <end position="107"/>
    </location>
</feature>
<keyword evidence="5 11" id="KW-0479">Metal-binding</keyword>
<feature type="domain" description="RING-type" evidence="13">
    <location>
        <begin position="175"/>
        <end position="216"/>
    </location>
</feature>
<keyword evidence="9" id="KW-0472">Membrane</keyword>
<evidence type="ECO:0000313" key="14">
    <source>
        <dbReference type="EMBL" id="KQJ96225.1"/>
    </source>
</evidence>
<gene>
    <name evidence="15" type="primary">LOC100825734</name>
    <name evidence="14" type="ORF">BRADI_3g21661v3</name>
</gene>
<dbReference type="CDD" id="cd16534">
    <property type="entry name" value="RING-HC_RNF5-like"/>
    <property type="match status" value="1"/>
</dbReference>
<reference evidence="14" key="2">
    <citation type="submission" date="2017-06" db="EMBL/GenBank/DDBJ databases">
        <title>WGS assembly of Brachypodium distachyon.</title>
        <authorList>
            <consortium name="The International Brachypodium Initiative"/>
            <person name="Lucas S."/>
            <person name="Harmon-Smith M."/>
            <person name="Lail K."/>
            <person name="Tice H."/>
            <person name="Grimwood J."/>
            <person name="Bruce D."/>
            <person name="Barry K."/>
            <person name="Shu S."/>
            <person name="Lindquist E."/>
            <person name="Wang M."/>
            <person name="Pitluck S."/>
            <person name="Vogel J.P."/>
            <person name="Garvin D.F."/>
            <person name="Mockler T.C."/>
            <person name="Schmutz J."/>
            <person name="Rokhsar D."/>
            <person name="Bevan M.W."/>
        </authorList>
    </citation>
    <scope>NUCLEOTIDE SEQUENCE</scope>
    <source>
        <strain evidence="14">Bd21</strain>
    </source>
</reference>
<dbReference type="GO" id="GO:0005789">
    <property type="term" value="C:endoplasmic reticulum membrane"/>
    <property type="evidence" value="ECO:0007669"/>
    <property type="project" value="UniProtKB-SubCell"/>
</dbReference>
<dbReference type="KEGG" id="bdi:100825734"/>
<dbReference type="ExpressionAtlas" id="A0A0Q3Q3I6">
    <property type="expression patterns" value="baseline"/>
</dbReference>
<keyword evidence="6 10" id="KW-0863">Zinc-finger</keyword>
<dbReference type="PROSITE" id="PS00518">
    <property type="entry name" value="ZF_RING_1"/>
    <property type="match status" value="1"/>
</dbReference>
<evidence type="ECO:0000256" key="11">
    <source>
        <dbReference type="RuleBase" id="RU369090"/>
    </source>
</evidence>
<dbReference type="GeneID" id="100825734"/>
<dbReference type="Gramene" id="KQJ96225">
    <property type="protein sequence ID" value="KQJ96225"/>
    <property type="gene ID" value="BRADI_3g21661v3"/>
</dbReference>
<comment type="catalytic activity">
    <reaction evidence="1 11">
        <text>S-ubiquitinyl-[E2 ubiquitin-conjugating enzyme]-L-cysteine + [acceptor protein]-L-lysine = [E2 ubiquitin-conjugating enzyme]-L-cysteine + N(6)-ubiquitinyl-[acceptor protein]-L-lysine.</text>
        <dbReference type="EC" id="2.3.2.27"/>
    </reaction>
</comment>
<evidence type="ECO:0000256" key="5">
    <source>
        <dbReference type="ARBA" id="ARBA00022723"/>
    </source>
</evidence>
<evidence type="ECO:0000259" key="13">
    <source>
        <dbReference type="PROSITE" id="PS50089"/>
    </source>
</evidence>
<feature type="compositionally biased region" description="Low complexity" evidence="12">
    <location>
        <begin position="31"/>
        <end position="40"/>
    </location>
</feature>
<evidence type="ECO:0000256" key="3">
    <source>
        <dbReference type="ARBA" id="ARBA00004906"/>
    </source>
</evidence>
<dbReference type="EMBL" id="CM000882">
    <property type="protein sequence ID" value="KQJ96225.1"/>
    <property type="molecule type" value="Genomic_DNA"/>
</dbReference>
<keyword evidence="7 11" id="KW-0833">Ubl conjugation pathway</keyword>
<dbReference type="InterPro" id="IPR045103">
    <property type="entry name" value="RNF5/RNF185-like"/>
</dbReference>
<feature type="region of interest" description="Disordered" evidence="12">
    <location>
        <begin position="369"/>
        <end position="462"/>
    </location>
</feature>
<dbReference type="SUPFAM" id="SSF57850">
    <property type="entry name" value="RING/U-box"/>
    <property type="match status" value="1"/>
</dbReference>
<keyword evidence="11" id="KW-0256">Endoplasmic reticulum</keyword>
<keyword evidence="4 11" id="KW-0808">Transferase</keyword>
<dbReference type="Pfam" id="PF00097">
    <property type="entry name" value="zf-C3HC4"/>
    <property type="match status" value="1"/>
</dbReference>
<evidence type="ECO:0000256" key="7">
    <source>
        <dbReference type="ARBA" id="ARBA00022786"/>
    </source>
</evidence>
<dbReference type="Gene3D" id="3.30.40.10">
    <property type="entry name" value="Zinc/RING finger domain, C3HC4 (zinc finger)"/>
    <property type="match status" value="1"/>
</dbReference>
<dbReference type="SMART" id="SM00184">
    <property type="entry name" value="RING"/>
    <property type="match status" value="1"/>
</dbReference>
<dbReference type="GO" id="GO:0036503">
    <property type="term" value="P:ERAD pathway"/>
    <property type="evidence" value="ECO:0000318"/>
    <property type="project" value="GO_Central"/>
</dbReference>
<evidence type="ECO:0000256" key="10">
    <source>
        <dbReference type="PROSITE-ProRule" id="PRU00175"/>
    </source>
</evidence>
<evidence type="ECO:0000256" key="8">
    <source>
        <dbReference type="ARBA" id="ARBA00022833"/>
    </source>
</evidence>
<feature type="compositionally biased region" description="Basic residues" evidence="12">
    <location>
        <begin position="73"/>
        <end position="92"/>
    </location>
</feature>
<evidence type="ECO:0000256" key="1">
    <source>
        <dbReference type="ARBA" id="ARBA00000900"/>
    </source>
</evidence>
<reference evidence="15" key="3">
    <citation type="submission" date="2018-08" db="UniProtKB">
        <authorList>
            <consortium name="EnsemblPlants"/>
        </authorList>
    </citation>
    <scope>IDENTIFICATION</scope>
    <source>
        <strain evidence="15">cv. Bd21</strain>
    </source>
</reference>
<reference evidence="14 15" key="1">
    <citation type="journal article" date="2010" name="Nature">
        <title>Genome sequencing and analysis of the model grass Brachypodium distachyon.</title>
        <authorList>
            <consortium name="International Brachypodium Initiative"/>
        </authorList>
    </citation>
    <scope>NUCLEOTIDE SEQUENCE [LARGE SCALE GENOMIC DNA]</scope>
    <source>
        <strain evidence="14">Bd21</strain>
        <strain evidence="15">cv. Bd21</strain>
    </source>
</reference>
<comment type="domain">
    <text evidence="11">The RING-type zinc finger domain is responsible for E3 ligase activity.</text>
</comment>
<organism evidence="14">
    <name type="scientific">Brachypodium distachyon</name>
    <name type="common">Purple false brome</name>
    <name type="synonym">Trachynia distachya</name>
    <dbReference type="NCBI Taxonomy" id="15368"/>
    <lineage>
        <taxon>Eukaryota</taxon>
        <taxon>Viridiplantae</taxon>
        <taxon>Streptophyta</taxon>
        <taxon>Embryophyta</taxon>
        <taxon>Tracheophyta</taxon>
        <taxon>Spermatophyta</taxon>
        <taxon>Magnoliopsida</taxon>
        <taxon>Liliopsida</taxon>
        <taxon>Poales</taxon>
        <taxon>Poaceae</taxon>
        <taxon>BOP clade</taxon>
        <taxon>Pooideae</taxon>
        <taxon>Stipodae</taxon>
        <taxon>Brachypodieae</taxon>
        <taxon>Brachypodium</taxon>
    </lineage>
</organism>
<dbReference type="GO" id="GO:0044390">
    <property type="term" value="F:ubiquitin-like protein conjugating enzyme binding"/>
    <property type="evidence" value="ECO:0000318"/>
    <property type="project" value="GO_Central"/>
</dbReference>
<feature type="compositionally biased region" description="Low complexity" evidence="12">
    <location>
        <begin position="60"/>
        <end position="72"/>
    </location>
</feature>
<feature type="compositionally biased region" description="Low complexity" evidence="12">
    <location>
        <begin position="117"/>
        <end position="127"/>
    </location>
</feature>
<evidence type="ECO:0000256" key="4">
    <source>
        <dbReference type="ARBA" id="ARBA00022679"/>
    </source>
</evidence>
<comment type="subcellular location">
    <subcellularLocation>
        <location evidence="2">Endomembrane system</location>
    </subcellularLocation>
    <subcellularLocation>
        <location evidence="11">Endoplasmic reticulum membrane</location>
        <topology evidence="11">Single-pass type IV membrane protein</topology>
    </subcellularLocation>
</comment>
<dbReference type="InterPro" id="IPR017907">
    <property type="entry name" value="Znf_RING_CS"/>
</dbReference>
<evidence type="ECO:0000313" key="15">
    <source>
        <dbReference type="EnsemblPlants" id="KQJ96225"/>
    </source>
</evidence>
<evidence type="ECO:0000256" key="12">
    <source>
        <dbReference type="SAM" id="MobiDB-lite"/>
    </source>
</evidence>
<dbReference type="GO" id="GO:0016567">
    <property type="term" value="P:protein ubiquitination"/>
    <property type="evidence" value="ECO:0007669"/>
    <property type="project" value="UniProtKB-UniPathway"/>
</dbReference>
<dbReference type="GO" id="GO:0008270">
    <property type="term" value="F:zinc ion binding"/>
    <property type="evidence" value="ECO:0007669"/>
    <property type="project" value="UniProtKB-KW"/>
</dbReference>
<keyword evidence="8 11" id="KW-0862">Zinc</keyword>
<proteinExistence type="predicted"/>
<evidence type="ECO:0000256" key="9">
    <source>
        <dbReference type="ARBA" id="ARBA00023136"/>
    </source>
</evidence>
<dbReference type="InterPro" id="IPR018957">
    <property type="entry name" value="Znf_C3HC4_RING-type"/>
</dbReference>
<dbReference type="Proteomes" id="UP000008810">
    <property type="component" value="Chromosome 3"/>
</dbReference>